<dbReference type="EMBL" id="RHHR01000036">
    <property type="protein sequence ID" value="RNB69957.1"/>
    <property type="molecule type" value="Genomic_DNA"/>
</dbReference>
<evidence type="ECO:0000313" key="1">
    <source>
        <dbReference type="EMBL" id="RNB69957.1"/>
    </source>
</evidence>
<dbReference type="OrthoDB" id="1797434at2"/>
<proteinExistence type="predicted"/>
<comment type="caution">
    <text evidence="1">The sequence shown here is derived from an EMBL/GenBank/DDBJ whole genome shotgun (WGS) entry which is preliminary data.</text>
</comment>
<reference evidence="1 2" key="1">
    <citation type="submission" date="2018-10" db="EMBL/GenBank/DDBJ databases">
        <title>Phylogenomics of Brevibacillus.</title>
        <authorList>
            <person name="Dunlap C."/>
        </authorList>
    </citation>
    <scope>NUCLEOTIDE SEQUENCE [LARGE SCALE GENOMIC DNA]</scope>
    <source>
        <strain evidence="1 2">JCM 12215</strain>
    </source>
</reference>
<evidence type="ECO:0000313" key="2">
    <source>
        <dbReference type="Proteomes" id="UP000282028"/>
    </source>
</evidence>
<organism evidence="1 2">
    <name type="scientific">Brevibacillus invocatus</name>
    <dbReference type="NCBI Taxonomy" id="173959"/>
    <lineage>
        <taxon>Bacteria</taxon>
        <taxon>Bacillati</taxon>
        <taxon>Bacillota</taxon>
        <taxon>Bacilli</taxon>
        <taxon>Bacillales</taxon>
        <taxon>Paenibacillaceae</taxon>
        <taxon>Brevibacillus</taxon>
    </lineage>
</organism>
<name>A0A3M8C3K8_9BACL</name>
<dbReference type="AlphaFoldDB" id="A0A3M8C3K8"/>
<gene>
    <name evidence="1" type="ORF">EDM52_18485</name>
</gene>
<dbReference type="RefSeq" id="WP_122910427.1">
    <property type="nucleotide sequence ID" value="NZ_CBCSBE010000013.1"/>
</dbReference>
<accession>A0A3M8C3K8</accession>
<keyword evidence="2" id="KW-1185">Reference proteome</keyword>
<protein>
    <submittedName>
        <fullName evidence="1">Transcriptional regulator</fullName>
    </submittedName>
</protein>
<sequence length="134" mass="15782">MKGVDELHKGERKAILQSVESLLEKYRLCKYLIPEDGQSIRSNYDIESLEKHRTFCRKIEQAVSQLPDREQFLIKERYLGVNTDYITDYRVYRDRFNPPISEGTYTKIRWRAMCKLAIMLGILEGDGKPNCTMN</sequence>
<dbReference type="Proteomes" id="UP000282028">
    <property type="component" value="Unassembled WGS sequence"/>
</dbReference>